<keyword evidence="6 9" id="KW-1133">Transmembrane helix</keyword>
<evidence type="ECO:0000313" key="11">
    <source>
        <dbReference type="EMBL" id="RUT03000.1"/>
    </source>
</evidence>
<comment type="caution">
    <text evidence="11">The sequence shown here is derived from an EMBL/GenBank/DDBJ whole genome shotgun (WGS) entry which is preliminary data.</text>
</comment>
<evidence type="ECO:0000256" key="8">
    <source>
        <dbReference type="ARBA" id="ARBA00038436"/>
    </source>
</evidence>
<reference evidence="11 12" key="1">
    <citation type="journal article" date="2019" name="Genome Biol. Evol.">
        <title>Day and night: Metabolic profiles and evolutionary relationships of six axenic non-marine cyanobacteria.</title>
        <authorList>
            <person name="Will S.E."/>
            <person name="Henke P."/>
            <person name="Boedeker C."/>
            <person name="Huang S."/>
            <person name="Brinkmann H."/>
            <person name="Rohde M."/>
            <person name="Jarek M."/>
            <person name="Friedl T."/>
            <person name="Seufert S."/>
            <person name="Schumacher M."/>
            <person name="Overmann J."/>
            <person name="Neumann-Schaal M."/>
            <person name="Petersen J."/>
        </authorList>
    </citation>
    <scope>NUCLEOTIDE SEQUENCE [LARGE SCALE GENOMIC DNA]</scope>
    <source>
        <strain evidence="11 12">SAG 39.79</strain>
    </source>
</reference>
<evidence type="ECO:0000313" key="12">
    <source>
        <dbReference type="Proteomes" id="UP000282574"/>
    </source>
</evidence>
<keyword evidence="4" id="KW-0997">Cell inner membrane</keyword>
<evidence type="ECO:0000256" key="7">
    <source>
        <dbReference type="ARBA" id="ARBA00023136"/>
    </source>
</evidence>
<feature type="transmembrane region" description="Helical" evidence="9">
    <location>
        <begin position="117"/>
        <end position="140"/>
    </location>
</feature>
<organism evidence="11 12">
    <name type="scientific">Chroococcidiopsis cubana SAG 39.79</name>
    <dbReference type="NCBI Taxonomy" id="388085"/>
    <lineage>
        <taxon>Bacteria</taxon>
        <taxon>Bacillati</taxon>
        <taxon>Cyanobacteriota</taxon>
        <taxon>Cyanophyceae</taxon>
        <taxon>Chroococcidiopsidales</taxon>
        <taxon>Chroococcidiopsidaceae</taxon>
        <taxon>Chroococcidiopsis</taxon>
    </lineage>
</organism>
<dbReference type="InterPro" id="IPR007387">
    <property type="entry name" value="TRAP_DctQ"/>
</dbReference>
<comment type="subcellular location">
    <subcellularLocation>
        <location evidence="1">Cell inner membrane</location>
        <topology evidence="1">Multi-pass membrane protein</topology>
    </subcellularLocation>
</comment>
<comment type="similarity">
    <text evidence="8">Belongs to the TRAP transporter small permease family.</text>
</comment>
<feature type="transmembrane region" description="Helical" evidence="9">
    <location>
        <begin position="175"/>
        <end position="196"/>
    </location>
</feature>
<feature type="domain" description="Tripartite ATP-independent periplasmic transporters DctQ component" evidence="10">
    <location>
        <begin position="53"/>
        <end position="193"/>
    </location>
</feature>
<accession>A0AB37UBU0</accession>
<dbReference type="InterPro" id="IPR055348">
    <property type="entry name" value="DctQ"/>
</dbReference>
<evidence type="ECO:0000256" key="9">
    <source>
        <dbReference type="SAM" id="Phobius"/>
    </source>
</evidence>
<protein>
    <submittedName>
        <fullName evidence="11">C4-dicarboxylate ABC transporter substrate-binding protein</fullName>
    </submittedName>
</protein>
<evidence type="ECO:0000256" key="2">
    <source>
        <dbReference type="ARBA" id="ARBA00022448"/>
    </source>
</evidence>
<evidence type="ECO:0000256" key="5">
    <source>
        <dbReference type="ARBA" id="ARBA00022692"/>
    </source>
</evidence>
<keyword evidence="5 9" id="KW-0812">Transmembrane</keyword>
<proteinExistence type="inferred from homology"/>
<dbReference type="Proteomes" id="UP000282574">
    <property type="component" value="Unassembled WGS sequence"/>
</dbReference>
<evidence type="ECO:0000256" key="1">
    <source>
        <dbReference type="ARBA" id="ARBA00004429"/>
    </source>
</evidence>
<evidence type="ECO:0000256" key="3">
    <source>
        <dbReference type="ARBA" id="ARBA00022475"/>
    </source>
</evidence>
<dbReference type="EMBL" id="RSCK01000102">
    <property type="protein sequence ID" value="RUT03000.1"/>
    <property type="molecule type" value="Genomic_DNA"/>
</dbReference>
<feature type="transmembrane region" description="Helical" evidence="9">
    <location>
        <begin position="79"/>
        <end position="96"/>
    </location>
</feature>
<gene>
    <name evidence="11" type="ORF">DSM107010_61370</name>
</gene>
<keyword evidence="7 9" id="KW-0472">Membrane</keyword>
<feature type="transmembrane region" description="Helical" evidence="9">
    <location>
        <begin position="42"/>
        <end position="59"/>
    </location>
</feature>
<dbReference type="PANTHER" id="PTHR35011:SF4">
    <property type="entry name" value="SLL1102 PROTEIN"/>
    <property type="match status" value="1"/>
</dbReference>
<evidence type="ECO:0000256" key="6">
    <source>
        <dbReference type="ARBA" id="ARBA00022989"/>
    </source>
</evidence>
<name>A0AB37UBU0_9CYAN</name>
<dbReference type="AlphaFoldDB" id="A0AB37UBU0"/>
<evidence type="ECO:0000259" key="10">
    <source>
        <dbReference type="Pfam" id="PF04290"/>
    </source>
</evidence>
<keyword evidence="3" id="KW-1003">Cell membrane</keyword>
<dbReference type="GO" id="GO:0005886">
    <property type="term" value="C:plasma membrane"/>
    <property type="evidence" value="ECO:0007669"/>
    <property type="project" value="UniProtKB-SubCell"/>
</dbReference>
<keyword evidence="12" id="KW-1185">Reference proteome</keyword>
<evidence type="ECO:0000256" key="4">
    <source>
        <dbReference type="ARBA" id="ARBA00022519"/>
    </source>
</evidence>
<dbReference type="Pfam" id="PF04290">
    <property type="entry name" value="DctQ"/>
    <property type="match status" value="1"/>
</dbReference>
<keyword evidence="2" id="KW-0813">Transport</keyword>
<dbReference type="PANTHER" id="PTHR35011">
    <property type="entry name" value="2,3-DIKETO-L-GULONATE TRAP TRANSPORTER SMALL PERMEASE PROTEIN YIAM"/>
    <property type="match status" value="1"/>
</dbReference>
<sequence length="222" mass="25205">MQNLLILWKYLVLHLPLNPSHIRSLLKLSQVIDTVSNTIGRLSSWMVVLTISVGFYNVTARYLGRLIGLKLSSNAPLELQWYLFSFMFFFGFPYILKQAANVRVDFLYTNWSEKRRALVDFLGTVFFLIPFCVLGIWVSFNPVLQSWGLLPDGTWGSWEVSSDADGLPRSPIKTMLIVAFIGLLAQAISQAIKYLAILKGYTQVAQTLPEDTDRLPLQGKRI</sequence>